<organism evidence="5 6">
    <name type="scientific">Hahella chejuensis (strain KCTC 2396)</name>
    <dbReference type="NCBI Taxonomy" id="349521"/>
    <lineage>
        <taxon>Bacteria</taxon>
        <taxon>Pseudomonadati</taxon>
        <taxon>Pseudomonadota</taxon>
        <taxon>Gammaproteobacteria</taxon>
        <taxon>Oceanospirillales</taxon>
        <taxon>Hahellaceae</taxon>
        <taxon>Hahella</taxon>
    </lineage>
</organism>
<keyword evidence="6" id="KW-1185">Reference proteome</keyword>
<dbReference type="Gene3D" id="3.10.129.10">
    <property type="entry name" value="Hotdog Thioesterase"/>
    <property type="match status" value="1"/>
</dbReference>
<evidence type="ECO:0000259" key="4">
    <source>
        <dbReference type="PROSITE" id="PS51770"/>
    </source>
</evidence>
<dbReference type="PROSITE" id="PS51770">
    <property type="entry name" value="HOTDOG_ACOT"/>
    <property type="match status" value="1"/>
</dbReference>
<dbReference type="PANTHER" id="PTHR11049">
    <property type="entry name" value="ACYL COENZYME A THIOESTER HYDROLASE"/>
    <property type="match status" value="1"/>
</dbReference>
<dbReference type="RefSeq" id="WP_011399241.1">
    <property type="nucleotide sequence ID" value="NC_007645.1"/>
</dbReference>
<dbReference type="CDD" id="cd03442">
    <property type="entry name" value="BFIT_BACH"/>
    <property type="match status" value="1"/>
</dbReference>
<name>Q2SAZ6_HAHCH</name>
<accession>Q2SAZ6</accession>
<dbReference type="GO" id="GO:0006637">
    <property type="term" value="P:acyl-CoA metabolic process"/>
    <property type="evidence" value="ECO:0007669"/>
    <property type="project" value="TreeGrafter"/>
</dbReference>
<dbReference type="OrthoDB" id="9809430at2"/>
<comment type="similarity">
    <text evidence="1">Belongs to the acyl coenzyme A hydrolase family.</text>
</comment>
<proteinExistence type="inferred from homology"/>
<evidence type="ECO:0000256" key="2">
    <source>
        <dbReference type="ARBA" id="ARBA00022801"/>
    </source>
</evidence>
<dbReference type="SUPFAM" id="SSF54637">
    <property type="entry name" value="Thioesterase/thiol ester dehydrase-isomerase"/>
    <property type="match status" value="1"/>
</dbReference>
<protein>
    <submittedName>
        <fullName evidence="5">Acyl-CoA hydrolase</fullName>
    </submittedName>
</protein>
<dbReference type="InterPro" id="IPR029069">
    <property type="entry name" value="HotDog_dom_sf"/>
</dbReference>
<dbReference type="GO" id="GO:0005829">
    <property type="term" value="C:cytosol"/>
    <property type="evidence" value="ECO:0007669"/>
    <property type="project" value="TreeGrafter"/>
</dbReference>
<dbReference type="Proteomes" id="UP000000238">
    <property type="component" value="Chromosome"/>
</dbReference>
<dbReference type="GO" id="GO:0052816">
    <property type="term" value="F:long-chain fatty acyl-CoA hydrolase activity"/>
    <property type="evidence" value="ECO:0007669"/>
    <property type="project" value="TreeGrafter"/>
</dbReference>
<evidence type="ECO:0000313" key="6">
    <source>
        <dbReference type="Proteomes" id="UP000000238"/>
    </source>
</evidence>
<gene>
    <name evidence="5" type="ordered locus">HCH_05516</name>
</gene>
<dbReference type="AlphaFoldDB" id="Q2SAZ6"/>
<reference evidence="5 6" key="1">
    <citation type="journal article" date="2005" name="Nucleic Acids Res.">
        <title>Genomic blueprint of Hahella chejuensis, a marine microbe producing an algicidal agent.</title>
        <authorList>
            <person name="Jeong H."/>
            <person name="Yim J.H."/>
            <person name="Lee C."/>
            <person name="Choi S.-H."/>
            <person name="Park Y.K."/>
            <person name="Yoon S.H."/>
            <person name="Hur C.-G."/>
            <person name="Kang H.-Y."/>
            <person name="Kim D."/>
            <person name="Lee H.H."/>
            <person name="Park K.H."/>
            <person name="Park S.-H."/>
            <person name="Park H.-S."/>
            <person name="Lee H.K."/>
            <person name="Oh T.K."/>
            <person name="Kim J.F."/>
        </authorList>
    </citation>
    <scope>NUCLEOTIDE SEQUENCE [LARGE SCALE GENOMIC DNA]</scope>
    <source>
        <strain evidence="5 6">KCTC 2396</strain>
    </source>
</reference>
<evidence type="ECO:0000256" key="1">
    <source>
        <dbReference type="ARBA" id="ARBA00010458"/>
    </source>
</evidence>
<dbReference type="STRING" id="349521.HCH_05516"/>
<evidence type="ECO:0000256" key="3">
    <source>
        <dbReference type="PROSITE-ProRule" id="PRU01106"/>
    </source>
</evidence>
<evidence type="ECO:0000313" key="5">
    <source>
        <dbReference type="EMBL" id="ABC32178.1"/>
    </source>
</evidence>
<dbReference type="HOGENOM" id="CLU_050164_3_0_6"/>
<dbReference type="InterPro" id="IPR033120">
    <property type="entry name" value="HOTDOG_ACOT"/>
</dbReference>
<dbReference type="KEGG" id="hch:HCH_05516"/>
<dbReference type="EMBL" id="CP000155">
    <property type="protein sequence ID" value="ABC32178.1"/>
    <property type="molecule type" value="Genomic_DNA"/>
</dbReference>
<sequence>MSSQTTDKRQLTLQFLAEPTDVNFGGKVHGGVVMKWIDLAGYACAAGWSGRYCVTAYVGGIRFICPIHIGMLVEVQAKVIYTGQSSMHLAIDVYCRDPIEQERKKATHCIMIFVAIDRDGKPVRVPTWEPKTKKDVKLRDYALKLMSLRQEIDEEMKDYFNE</sequence>
<dbReference type="InterPro" id="IPR006683">
    <property type="entry name" value="Thioestr_dom"/>
</dbReference>
<dbReference type="PANTHER" id="PTHR11049:SF16">
    <property type="entry name" value="PROTEIN VDLD"/>
    <property type="match status" value="1"/>
</dbReference>
<keyword evidence="2 3" id="KW-0378">Hydrolase</keyword>
<dbReference type="eggNOG" id="COG1607">
    <property type="taxonomic scope" value="Bacteria"/>
</dbReference>
<dbReference type="Pfam" id="PF03061">
    <property type="entry name" value="4HBT"/>
    <property type="match status" value="1"/>
</dbReference>
<feature type="domain" description="HotDog ACOT-type" evidence="4">
    <location>
        <begin position="7"/>
        <end position="119"/>
    </location>
</feature>
<dbReference type="InterPro" id="IPR040170">
    <property type="entry name" value="Cytosol_ACT"/>
</dbReference>